<keyword evidence="2" id="KW-0808">Transferase</keyword>
<dbReference type="InterPro" id="IPR006569">
    <property type="entry name" value="CID_dom"/>
</dbReference>
<feature type="domain" description="CID" evidence="1">
    <location>
        <begin position="2"/>
        <end position="151"/>
    </location>
</feature>
<dbReference type="GO" id="GO:0016301">
    <property type="term" value="F:kinase activity"/>
    <property type="evidence" value="ECO:0007669"/>
    <property type="project" value="UniProtKB-KW"/>
</dbReference>
<name>A0A8H6BSS9_CANAX</name>
<evidence type="ECO:0000313" key="3">
    <source>
        <dbReference type="Proteomes" id="UP000536275"/>
    </source>
</evidence>
<dbReference type="PROSITE" id="PS51391">
    <property type="entry name" value="CID"/>
    <property type="match status" value="1"/>
</dbReference>
<dbReference type="Proteomes" id="UP000536275">
    <property type="component" value="Unassembled WGS sequence"/>
</dbReference>
<dbReference type="EMBL" id="JABWAD010000060">
    <property type="protein sequence ID" value="KAF6064017.1"/>
    <property type="molecule type" value="Genomic_DNA"/>
</dbReference>
<sequence>MDSFDAANQLLQMLRSLSPQLQHLSKAVYFALKNSDKEDYLLPTILDVINDKQLPTSIKANILQFVDLLINESLSSDKYKQAYVQGLKDNLPLIITQVTDNKSNLYSTYLSLFNISQHFKMDCHGFVSQFDSNMLTDKDIDLIKRNEEFTKSDINDDEPLVRAWKILLQCKHECQFERAKLLEHSEYIDDIVDEDSLFSIREKSNPSTTLLSKRQILVRMEDDREAHKRSKENFWVVNRDKEKGNHITEDEFVNHYWNKFQPLNDQENKEFLNSLQELNVIVENSYKDKY</sequence>
<accession>A0A8H6BSS9</accession>
<organism evidence="2 3">
    <name type="scientific">Candida albicans</name>
    <name type="common">Yeast</name>
    <dbReference type="NCBI Taxonomy" id="5476"/>
    <lineage>
        <taxon>Eukaryota</taxon>
        <taxon>Fungi</taxon>
        <taxon>Dikarya</taxon>
        <taxon>Ascomycota</taxon>
        <taxon>Saccharomycotina</taxon>
        <taxon>Pichiomycetes</taxon>
        <taxon>Debaryomycetaceae</taxon>
        <taxon>Candida/Lodderomyces clade</taxon>
        <taxon>Candida</taxon>
    </lineage>
</organism>
<dbReference type="PANTHER" id="PTHR28291">
    <property type="entry name" value="CTD KINASE SUBUNIT GAMMA"/>
    <property type="match status" value="1"/>
</dbReference>
<protein>
    <submittedName>
        <fullName evidence="2">CTD kinase subunit gamma CTK3 family protein</fullName>
    </submittedName>
</protein>
<proteinExistence type="predicted"/>
<keyword evidence="2" id="KW-0418">Kinase</keyword>
<dbReference type="InterPro" id="IPR042326">
    <property type="entry name" value="Ctk3"/>
</dbReference>
<dbReference type="InterPro" id="IPR024637">
    <property type="entry name" value="Ctk3_C"/>
</dbReference>
<dbReference type="InterPro" id="IPR024638">
    <property type="entry name" value="Ctk3_N"/>
</dbReference>
<evidence type="ECO:0000259" key="1">
    <source>
        <dbReference type="PROSITE" id="PS51391"/>
    </source>
</evidence>
<dbReference type="GO" id="GO:0045943">
    <property type="term" value="P:positive regulation of transcription by RNA polymerase I"/>
    <property type="evidence" value="ECO:0007669"/>
    <property type="project" value="TreeGrafter"/>
</dbReference>
<dbReference type="Pfam" id="PF12350">
    <property type="entry name" value="CTK3_C"/>
    <property type="match status" value="1"/>
</dbReference>
<dbReference type="PANTHER" id="PTHR28291:SF1">
    <property type="entry name" value="CTD KINASE SUBUNIT GAMMA"/>
    <property type="match status" value="1"/>
</dbReference>
<dbReference type="GO" id="GO:0070692">
    <property type="term" value="C:CTDK-1 complex"/>
    <property type="evidence" value="ECO:0007669"/>
    <property type="project" value="InterPro"/>
</dbReference>
<dbReference type="GO" id="GO:0032786">
    <property type="term" value="P:positive regulation of DNA-templated transcription, elongation"/>
    <property type="evidence" value="ECO:0007669"/>
    <property type="project" value="InterPro"/>
</dbReference>
<evidence type="ECO:0000313" key="2">
    <source>
        <dbReference type="EMBL" id="KAF6064017.1"/>
    </source>
</evidence>
<dbReference type="SMR" id="A0A8H6BSS9"/>
<gene>
    <name evidence="2" type="ORF">FOB64_005597</name>
</gene>
<dbReference type="AlphaFoldDB" id="A0A8H6BSS9"/>
<comment type="caution">
    <text evidence="2">The sequence shown here is derived from an EMBL/GenBank/DDBJ whole genome shotgun (WGS) entry which is preliminary data.</text>
</comment>
<reference evidence="2 3" key="1">
    <citation type="submission" date="2020-03" db="EMBL/GenBank/DDBJ databases">
        <title>FDA dAtabase for Regulatory Grade micrObial Sequences (FDA-ARGOS): Supporting development and validation of Infectious Disease Dx tests.</title>
        <authorList>
            <person name="Campos J."/>
            <person name="Goldberg B."/>
            <person name="Tallon L."/>
            <person name="Sadzewicz L."/>
            <person name="Vavikolanu K."/>
            <person name="Mehta A."/>
            <person name="Aluvathingal J."/>
            <person name="Nadendla S."/>
            <person name="Nandy P."/>
            <person name="Geyer C."/>
            <person name="Yan Y."/>
            <person name="Sichtig H."/>
        </authorList>
    </citation>
    <scope>NUCLEOTIDE SEQUENCE [LARGE SCALE GENOMIC DNA]</scope>
    <source>
        <strain evidence="2 3">FDAARGOS_656</strain>
    </source>
</reference>
<dbReference type="Pfam" id="PF12243">
    <property type="entry name" value="CTK3"/>
    <property type="match status" value="1"/>
</dbReference>